<evidence type="ECO:0000259" key="1">
    <source>
        <dbReference type="Pfam" id="PF19044"/>
    </source>
</evidence>
<evidence type="ECO:0000313" key="3">
    <source>
        <dbReference type="Proteomes" id="UP000288082"/>
    </source>
</evidence>
<comment type="caution">
    <text evidence="2">The sequence shown here is derived from an EMBL/GenBank/DDBJ whole genome shotgun (WGS) entry which is preliminary data.</text>
</comment>
<dbReference type="Proteomes" id="UP000288082">
    <property type="component" value="Unassembled WGS sequence"/>
</dbReference>
<dbReference type="Pfam" id="PF19044">
    <property type="entry name" value="P-loop_TraG"/>
    <property type="match status" value="1"/>
</dbReference>
<organism evidence="2 3">
    <name type="scientific">Thermus scotoductus</name>
    <dbReference type="NCBI Taxonomy" id="37636"/>
    <lineage>
        <taxon>Bacteria</taxon>
        <taxon>Thermotogati</taxon>
        <taxon>Deinococcota</taxon>
        <taxon>Deinococci</taxon>
        <taxon>Thermales</taxon>
        <taxon>Thermaceae</taxon>
        <taxon>Thermus</taxon>
    </lineage>
</organism>
<dbReference type="EMBL" id="PELM01000178">
    <property type="protein sequence ID" value="RTH02856.1"/>
    <property type="molecule type" value="Genomic_DNA"/>
</dbReference>
<feature type="domain" description="TraG P-loop" evidence="1">
    <location>
        <begin position="10"/>
        <end position="146"/>
    </location>
</feature>
<gene>
    <name evidence="2" type="ORF">CSW50_06505</name>
</gene>
<dbReference type="Gene3D" id="3.40.50.300">
    <property type="entry name" value="P-loop containing nucleotide triphosphate hydrolases"/>
    <property type="match status" value="1"/>
</dbReference>
<dbReference type="InterPro" id="IPR027417">
    <property type="entry name" value="P-loop_NTPase"/>
</dbReference>
<proteinExistence type="predicted"/>
<reference evidence="2 3" key="1">
    <citation type="journal article" date="2019" name="Extremophiles">
        <title>Biogeography of thermophiles and predominance of Thermus scotoductus in domestic water heaters.</title>
        <authorList>
            <person name="Wilpiszeski R.L."/>
            <person name="Zhang Z."/>
            <person name="House C.H."/>
        </authorList>
    </citation>
    <scope>NUCLEOTIDE SEQUENCE [LARGE SCALE GENOMIC DNA]</scope>
    <source>
        <strain evidence="2 3">38_S38</strain>
    </source>
</reference>
<accession>A0A430R617</accession>
<dbReference type="AlphaFoldDB" id="A0A430R617"/>
<dbReference type="InterPro" id="IPR043964">
    <property type="entry name" value="P-loop_TraG"/>
</dbReference>
<evidence type="ECO:0000313" key="2">
    <source>
        <dbReference type="EMBL" id="RTH02856.1"/>
    </source>
</evidence>
<feature type="non-terminal residue" evidence="2">
    <location>
        <position position="1"/>
    </location>
</feature>
<name>A0A430R617_THESC</name>
<protein>
    <recommendedName>
        <fullName evidence="1">TraG P-loop domain-containing protein</fullName>
    </recommendedName>
</protein>
<sequence>LLKTRYGAAVVENLYRRSRTFGAAVYAVTQSLQDFVTGYSQGILENTYYHYLLPAPGQEEYVRKLFGVPERAIERVYKKLEFKPGEYSEVLVVLRAGTGLVGGVVRNRVSPLEYWAYTTNPEDKEKRRRAVEKYGNLRDALVALAKGEVV</sequence>